<evidence type="ECO:0000313" key="2">
    <source>
        <dbReference type="EMBL" id="NYE38770.1"/>
    </source>
</evidence>
<gene>
    <name evidence="2" type="ORF">F4692_003921</name>
</gene>
<dbReference type="NCBIfam" id="NF041681">
    <property type="entry name" value="HGxxPAAW"/>
    <property type="match status" value="1"/>
</dbReference>
<sequence length="66" mass="6785">MAAGHGNTPAAWTAVSVAMVGFVIGSVALLQVPTQMTLLWLGIIVALVAFPLFLVLAKLGLNASDH</sequence>
<dbReference type="Pfam" id="PF20447">
    <property type="entry name" value="DUF6704"/>
    <property type="match status" value="1"/>
</dbReference>
<name>A0A7Y9KTT4_9ACTN</name>
<evidence type="ECO:0000313" key="3">
    <source>
        <dbReference type="Proteomes" id="UP000549911"/>
    </source>
</evidence>
<keyword evidence="1" id="KW-0472">Membrane</keyword>
<proteinExistence type="predicted"/>
<keyword evidence="3" id="KW-1185">Reference proteome</keyword>
<organism evidence="2 3">
    <name type="scientific">Nocardioides cavernae</name>
    <dbReference type="NCBI Taxonomy" id="1921566"/>
    <lineage>
        <taxon>Bacteria</taxon>
        <taxon>Bacillati</taxon>
        <taxon>Actinomycetota</taxon>
        <taxon>Actinomycetes</taxon>
        <taxon>Propionibacteriales</taxon>
        <taxon>Nocardioidaceae</taxon>
        <taxon>Nocardioides</taxon>
    </lineage>
</organism>
<reference evidence="2 3" key="1">
    <citation type="submission" date="2020-07" db="EMBL/GenBank/DDBJ databases">
        <authorList>
            <person name="Partida-Martinez L."/>
            <person name="Huntemann M."/>
            <person name="Clum A."/>
            <person name="Wang J."/>
            <person name="Palaniappan K."/>
            <person name="Ritter S."/>
            <person name="Chen I.-M."/>
            <person name="Stamatis D."/>
            <person name="Reddy T."/>
            <person name="O'Malley R."/>
            <person name="Daum C."/>
            <person name="Shapiro N."/>
            <person name="Ivanova N."/>
            <person name="Kyrpides N."/>
            <person name="Woyke T."/>
        </authorList>
    </citation>
    <scope>NUCLEOTIDE SEQUENCE [LARGE SCALE GENOMIC DNA]</scope>
    <source>
        <strain evidence="2 3">AT2.17</strain>
    </source>
</reference>
<dbReference type="Proteomes" id="UP000549911">
    <property type="component" value="Unassembled WGS sequence"/>
</dbReference>
<comment type="caution">
    <text evidence="2">The sequence shown here is derived from an EMBL/GenBank/DDBJ whole genome shotgun (WGS) entry which is preliminary data.</text>
</comment>
<dbReference type="AlphaFoldDB" id="A0A7Y9KTT4"/>
<keyword evidence="1" id="KW-1133">Transmembrane helix</keyword>
<accession>A0A7Y9KTT4</accession>
<feature type="transmembrane region" description="Helical" evidence="1">
    <location>
        <begin position="38"/>
        <end position="61"/>
    </location>
</feature>
<dbReference type="EMBL" id="JACCBW010000006">
    <property type="protein sequence ID" value="NYE38770.1"/>
    <property type="molecule type" value="Genomic_DNA"/>
</dbReference>
<keyword evidence="1" id="KW-0812">Transmembrane</keyword>
<protein>
    <submittedName>
        <fullName evidence="2">Putative membrane protein YfcA</fullName>
    </submittedName>
</protein>
<dbReference type="InterPro" id="IPR046550">
    <property type="entry name" value="DUF6704"/>
</dbReference>
<dbReference type="RefSeq" id="WP_179621403.1">
    <property type="nucleotide sequence ID" value="NZ_JACCBW010000006.1"/>
</dbReference>
<reference evidence="2 3" key="2">
    <citation type="submission" date="2020-08" db="EMBL/GenBank/DDBJ databases">
        <title>The Agave Microbiome: Exploring the role of microbial communities in plant adaptations to desert environments.</title>
        <authorList>
            <person name="Partida-Martinez L.P."/>
        </authorList>
    </citation>
    <scope>NUCLEOTIDE SEQUENCE [LARGE SCALE GENOMIC DNA]</scope>
    <source>
        <strain evidence="2 3">AT2.17</strain>
    </source>
</reference>
<evidence type="ECO:0000256" key="1">
    <source>
        <dbReference type="SAM" id="Phobius"/>
    </source>
</evidence>
<feature type="transmembrane region" description="Helical" evidence="1">
    <location>
        <begin position="12"/>
        <end position="32"/>
    </location>
</feature>